<name>A0A8T0F3C6_ARGBR</name>
<keyword evidence="1" id="KW-0175">Coiled coil</keyword>
<gene>
    <name evidence="2" type="ORF">HNY73_010894</name>
</gene>
<dbReference type="EMBL" id="JABXBU010000030">
    <property type="protein sequence ID" value="KAF8785341.1"/>
    <property type="molecule type" value="Genomic_DNA"/>
</dbReference>
<reference evidence="2" key="1">
    <citation type="journal article" date="2020" name="bioRxiv">
        <title>Chromosome-level reference genome of the European wasp spider Argiope bruennichi: a resource for studies on range expansion and evolutionary adaptation.</title>
        <authorList>
            <person name="Sheffer M.M."/>
            <person name="Hoppe A."/>
            <person name="Krehenwinkel H."/>
            <person name="Uhl G."/>
            <person name="Kuss A.W."/>
            <person name="Jensen L."/>
            <person name="Jensen C."/>
            <person name="Gillespie R.G."/>
            <person name="Hoff K.J."/>
            <person name="Prost S."/>
        </authorList>
    </citation>
    <scope>NUCLEOTIDE SEQUENCE</scope>
</reference>
<keyword evidence="3" id="KW-1185">Reference proteome</keyword>
<reference evidence="2" key="2">
    <citation type="submission" date="2020-06" db="EMBL/GenBank/DDBJ databases">
        <authorList>
            <person name="Sheffer M."/>
        </authorList>
    </citation>
    <scope>NUCLEOTIDE SEQUENCE</scope>
</reference>
<organism evidence="2 3">
    <name type="scientific">Argiope bruennichi</name>
    <name type="common">Wasp spider</name>
    <name type="synonym">Aranea bruennichi</name>
    <dbReference type="NCBI Taxonomy" id="94029"/>
    <lineage>
        <taxon>Eukaryota</taxon>
        <taxon>Metazoa</taxon>
        <taxon>Ecdysozoa</taxon>
        <taxon>Arthropoda</taxon>
        <taxon>Chelicerata</taxon>
        <taxon>Arachnida</taxon>
        <taxon>Araneae</taxon>
        <taxon>Araneomorphae</taxon>
        <taxon>Entelegynae</taxon>
        <taxon>Araneoidea</taxon>
        <taxon>Araneidae</taxon>
        <taxon>Argiope</taxon>
    </lineage>
</organism>
<evidence type="ECO:0000313" key="2">
    <source>
        <dbReference type="EMBL" id="KAF8785341.1"/>
    </source>
</evidence>
<evidence type="ECO:0000256" key="1">
    <source>
        <dbReference type="SAM" id="Coils"/>
    </source>
</evidence>
<comment type="caution">
    <text evidence="2">The sequence shown here is derived from an EMBL/GenBank/DDBJ whole genome shotgun (WGS) entry which is preliminary data.</text>
</comment>
<accession>A0A8T0F3C6</accession>
<proteinExistence type="predicted"/>
<sequence length="125" mass="14190">MDAQDSGINLNTAREQLALCQKTTDLTLQIQNLSNELSVLRKKIDMLNSLPDGQVEQEFINQEINTFQAKRQEMTRLTVEAKQKHQITYLALGLDQLIFTNQQLDGCKILTINKNSESLEGIPPF</sequence>
<evidence type="ECO:0000313" key="3">
    <source>
        <dbReference type="Proteomes" id="UP000807504"/>
    </source>
</evidence>
<protein>
    <submittedName>
        <fullName evidence="2">Uncharacterized protein</fullName>
    </submittedName>
</protein>
<feature type="coiled-coil region" evidence="1">
    <location>
        <begin position="23"/>
        <end position="50"/>
    </location>
</feature>
<dbReference type="Proteomes" id="UP000807504">
    <property type="component" value="Unassembled WGS sequence"/>
</dbReference>
<dbReference type="AlphaFoldDB" id="A0A8T0F3C6"/>